<dbReference type="EMBL" id="JASJQH010006887">
    <property type="protein sequence ID" value="KAK9728988.1"/>
    <property type="molecule type" value="Genomic_DNA"/>
</dbReference>
<proteinExistence type="predicted"/>
<evidence type="ECO:0000313" key="2">
    <source>
        <dbReference type="EMBL" id="KAK9728988.1"/>
    </source>
</evidence>
<reference evidence="2 3" key="1">
    <citation type="submission" date="2023-04" db="EMBL/GenBank/DDBJ databases">
        <title>Genome of Basidiobolus ranarum AG-B5.</title>
        <authorList>
            <person name="Stajich J.E."/>
            <person name="Carter-House D."/>
            <person name="Gryganskyi A."/>
        </authorList>
    </citation>
    <scope>NUCLEOTIDE SEQUENCE [LARGE SCALE GENOMIC DNA]</scope>
    <source>
        <strain evidence="2 3">AG-B5</strain>
    </source>
</reference>
<organism evidence="2 3">
    <name type="scientific">Basidiobolus ranarum</name>
    <dbReference type="NCBI Taxonomy" id="34480"/>
    <lineage>
        <taxon>Eukaryota</taxon>
        <taxon>Fungi</taxon>
        <taxon>Fungi incertae sedis</taxon>
        <taxon>Zoopagomycota</taxon>
        <taxon>Entomophthoromycotina</taxon>
        <taxon>Basidiobolomycetes</taxon>
        <taxon>Basidiobolales</taxon>
        <taxon>Basidiobolaceae</taxon>
        <taxon>Basidiobolus</taxon>
    </lineage>
</organism>
<accession>A0ABR2WB04</accession>
<evidence type="ECO:0000256" key="1">
    <source>
        <dbReference type="SAM" id="MobiDB-lite"/>
    </source>
</evidence>
<dbReference type="PANTHER" id="PTHR14365">
    <property type="entry name" value="APOPTOSIS REGULATORY PROTEIN SIVA"/>
    <property type="match status" value="1"/>
</dbReference>
<keyword evidence="3" id="KW-1185">Reference proteome</keyword>
<dbReference type="InterPro" id="IPR022773">
    <property type="entry name" value="Siva"/>
</dbReference>
<protein>
    <submittedName>
        <fullName evidence="2">Apoptosis regulatory protein Siva</fullName>
    </submittedName>
</protein>
<comment type="caution">
    <text evidence="2">The sequence shown here is derived from an EMBL/GenBank/DDBJ whole genome shotgun (WGS) entry which is preliminary data.</text>
</comment>
<evidence type="ECO:0000313" key="3">
    <source>
        <dbReference type="Proteomes" id="UP001479436"/>
    </source>
</evidence>
<sequence length="124" mass="13969">MLGTTQPSGKGKRKNPFEEEASSKGKNVPIRTPKNAVYARTRLLLFHGQKRLARKDATTEHIVEAPCSHCKKRNEVTKCNFCEQKICEECSGLCKKCEMEFCSLCSVKEYDVEGDFVVCLSCND</sequence>
<dbReference type="Proteomes" id="UP001479436">
    <property type="component" value="Unassembled WGS sequence"/>
</dbReference>
<dbReference type="Pfam" id="PF05458">
    <property type="entry name" value="Siva"/>
    <property type="match status" value="1"/>
</dbReference>
<name>A0ABR2WB04_9FUNG</name>
<gene>
    <name evidence="2" type="primary">SIVA1</name>
    <name evidence="2" type="ORF">K7432_000626</name>
</gene>
<dbReference type="PANTHER" id="PTHR14365:SF1">
    <property type="entry name" value="APOPTOSIS REGULATORY PROTEIN SIVA"/>
    <property type="match status" value="1"/>
</dbReference>
<feature type="region of interest" description="Disordered" evidence="1">
    <location>
        <begin position="1"/>
        <end position="31"/>
    </location>
</feature>